<dbReference type="CDD" id="cd17275">
    <property type="entry name" value="RMtype1_S_MjaORF132P-TRD1-CR1_like"/>
    <property type="match status" value="1"/>
</dbReference>
<sequence>MAEYYNGDIPFLSISDVSDSNGYIKQTTKMITEAGLQNSAAWIVPRGAISLAMYASVGKVAVLEIDAATSQAFYNMVFTDSSVRDFVYQCLVKASVEDSWRPFISTGTQANLNAEKVRNAVIYKPSDKQEIELINHYCSTVDSLIDLCRRKFDLLTQAKKALMQQIFSQQLRFKADDGSDFPRWEEKKLGEMAILRNGYAFSSSTYVPHGYYHIITIANVRGEHFITVDSSTSTIDELPKNIAHWQVLKENDILISLTGNVGRVSLNRGSNNLLNQRVGLLEVNSTELNVEYLYQRISSADFEQAMLNAGQGAAQQNISKYDIENFRVSIPSLPEQKKIAACLSSADALIDQARVELEQWQEVKKSLLQQLFV</sequence>
<dbReference type="AlphaFoldDB" id="A0A261FC33"/>
<protein>
    <submittedName>
        <fullName evidence="6">Type I restriction-modification system,specificity subunit S</fullName>
    </submittedName>
</protein>
<dbReference type="GO" id="GO:0009307">
    <property type="term" value="P:DNA restriction-modification system"/>
    <property type="evidence" value="ECO:0007669"/>
    <property type="project" value="UniProtKB-KW"/>
</dbReference>
<evidence type="ECO:0000256" key="3">
    <source>
        <dbReference type="ARBA" id="ARBA00023125"/>
    </source>
</evidence>
<dbReference type="GO" id="GO:0003677">
    <property type="term" value="F:DNA binding"/>
    <property type="evidence" value="ECO:0007669"/>
    <property type="project" value="UniProtKB-KW"/>
</dbReference>
<dbReference type="EMBL" id="MWWU01000001">
    <property type="protein sequence ID" value="OZG56711.1"/>
    <property type="molecule type" value="Genomic_DNA"/>
</dbReference>
<dbReference type="InterPro" id="IPR044946">
    <property type="entry name" value="Restrct_endonuc_typeI_TRD_sf"/>
</dbReference>
<keyword evidence="2" id="KW-0680">Restriction system</keyword>
<evidence type="ECO:0000313" key="7">
    <source>
        <dbReference type="Proteomes" id="UP000228976"/>
    </source>
</evidence>
<evidence type="ECO:0000313" key="6">
    <source>
        <dbReference type="EMBL" id="OZG56711.1"/>
    </source>
</evidence>
<comment type="similarity">
    <text evidence="1">Belongs to the type-I restriction system S methylase family.</text>
</comment>
<dbReference type="CDD" id="cd17278">
    <property type="entry name" value="RMtype1_S_LdeBORF1052P-TRD2-CR2"/>
    <property type="match status" value="1"/>
</dbReference>
<dbReference type="Gene3D" id="3.90.220.20">
    <property type="entry name" value="DNA methylase specificity domains"/>
    <property type="match status" value="2"/>
</dbReference>
<dbReference type="SUPFAM" id="SSF116734">
    <property type="entry name" value="DNA methylase specificity domain"/>
    <property type="match status" value="2"/>
</dbReference>
<dbReference type="PANTHER" id="PTHR30408:SF12">
    <property type="entry name" value="TYPE I RESTRICTION ENZYME MJAVIII SPECIFICITY SUBUNIT"/>
    <property type="match status" value="1"/>
</dbReference>
<evidence type="ECO:0000259" key="5">
    <source>
        <dbReference type="Pfam" id="PF01420"/>
    </source>
</evidence>
<keyword evidence="7" id="KW-1185">Reference proteome</keyword>
<feature type="domain" description="Type I restriction modification DNA specificity" evidence="5">
    <location>
        <begin position="6"/>
        <end position="151"/>
    </location>
</feature>
<organism evidence="6 7">
    <name type="scientific">Aeriscardovia aeriphila</name>
    <dbReference type="NCBI Taxonomy" id="218139"/>
    <lineage>
        <taxon>Bacteria</taxon>
        <taxon>Bacillati</taxon>
        <taxon>Actinomycetota</taxon>
        <taxon>Actinomycetes</taxon>
        <taxon>Bifidobacteriales</taxon>
        <taxon>Bifidobacteriaceae</taxon>
        <taxon>Aeriscardovia</taxon>
    </lineage>
</organism>
<dbReference type="Pfam" id="PF01420">
    <property type="entry name" value="Methylase_S"/>
    <property type="match status" value="2"/>
</dbReference>
<dbReference type="OrthoDB" id="3197085at2"/>
<keyword evidence="3" id="KW-0238">DNA-binding</keyword>
<dbReference type="Proteomes" id="UP000228976">
    <property type="component" value="Unassembled WGS sequence"/>
</dbReference>
<dbReference type="InterPro" id="IPR052021">
    <property type="entry name" value="Type-I_RS_S_subunit"/>
</dbReference>
<evidence type="ECO:0000256" key="4">
    <source>
        <dbReference type="SAM" id="Coils"/>
    </source>
</evidence>
<reference evidence="6 7" key="1">
    <citation type="journal article" date="2017" name="BMC Genomics">
        <title>Comparative genomic and phylogenomic analyses of the Bifidobacteriaceae family.</title>
        <authorList>
            <person name="Lugli G.A."/>
            <person name="Milani C."/>
            <person name="Turroni F."/>
            <person name="Duranti S."/>
            <person name="Mancabelli L."/>
            <person name="Mangifesta M."/>
            <person name="Ferrario C."/>
            <person name="Modesto M."/>
            <person name="Mattarelli P."/>
            <person name="Jiri K."/>
            <person name="van Sinderen D."/>
            <person name="Ventura M."/>
        </authorList>
    </citation>
    <scope>NUCLEOTIDE SEQUENCE [LARGE SCALE GENOMIC DNA]</scope>
    <source>
        <strain evidence="6 7">LMG 21773</strain>
    </source>
</reference>
<feature type="domain" description="Type I restriction modification DNA specificity" evidence="5">
    <location>
        <begin position="184"/>
        <end position="357"/>
    </location>
</feature>
<keyword evidence="4" id="KW-0175">Coiled coil</keyword>
<evidence type="ECO:0000256" key="1">
    <source>
        <dbReference type="ARBA" id="ARBA00010923"/>
    </source>
</evidence>
<feature type="coiled-coil region" evidence="4">
    <location>
        <begin position="343"/>
        <end position="370"/>
    </location>
</feature>
<name>A0A261FC33_9BIFI</name>
<gene>
    <name evidence="6" type="ORF">AEAE_0018</name>
</gene>
<dbReference type="PANTHER" id="PTHR30408">
    <property type="entry name" value="TYPE-1 RESTRICTION ENZYME ECOKI SPECIFICITY PROTEIN"/>
    <property type="match status" value="1"/>
</dbReference>
<dbReference type="Gene3D" id="1.10.287.1120">
    <property type="entry name" value="Bipartite methylase S protein"/>
    <property type="match status" value="1"/>
</dbReference>
<proteinExistence type="inferred from homology"/>
<comment type="caution">
    <text evidence="6">The sequence shown here is derived from an EMBL/GenBank/DDBJ whole genome shotgun (WGS) entry which is preliminary data.</text>
</comment>
<dbReference type="InterPro" id="IPR000055">
    <property type="entry name" value="Restrct_endonuc_typeI_TRD"/>
</dbReference>
<accession>A0A261FC33</accession>
<evidence type="ECO:0000256" key="2">
    <source>
        <dbReference type="ARBA" id="ARBA00022747"/>
    </source>
</evidence>